<dbReference type="InterPro" id="IPR019591">
    <property type="entry name" value="Mrp/NBP35_ATP-bd"/>
</dbReference>
<feature type="binding site" evidence="8">
    <location>
        <position position="241"/>
    </location>
    <ligand>
        <name>[4Fe-4S] cluster</name>
        <dbReference type="ChEBI" id="CHEBI:49883"/>
        <label>1</label>
    </ligand>
</feature>
<dbReference type="PANTHER" id="PTHR23264">
    <property type="entry name" value="NUCLEOTIDE-BINDING PROTEIN NBP35 YEAST -RELATED"/>
    <property type="match status" value="1"/>
</dbReference>
<feature type="binding site" evidence="8">
    <location>
        <position position="235"/>
    </location>
    <ligand>
        <name>[4Fe-4S] cluster</name>
        <dbReference type="ChEBI" id="CHEBI:49883"/>
        <label>1</label>
    </ligand>
</feature>
<evidence type="ECO:0000313" key="11">
    <source>
        <dbReference type="EMBL" id="GAA5804194.1"/>
    </source>
</evidence>
<dbReference type="EMBL" id="BAABUJ010000033">
    <property type="protein sequence ID" value="GAA5804194.1"/>
    <property type="molecule type" value="Genomic_DNA"/>
</dbReference>
<feature type="coiled-coil region" evidence="9">
    <location>
        <begin position="26"/>
        <end position="64"/>
    </location>
</feature>
<accession>A0ABP9YB48</accession>
<organism evidence="11 12">
    <name type="scientific">Helicostylum pulchrum</name>
    <dbReference type="NCBI Taxonomy" id="562976"/>
    <lineage>
        <taxon>Eukaryota</taxon>
        <taxon>Fungi</taxon>
        <taxon>Fungi incertae sedis</taxon>
        <taxon>Mucoromycota</taxon>
        <taxon>Mucoromycotina</taxon>
        <taxon>Mucoromycetes</taxon>
        <taxon>Mucorales</taxon>
        <taxon>Mucorineae</taxon>
        <taxon>Mucoraceae</taxon>
        <taxon>Helicostylum</taxon>
    </lineage>
</organism>
<evidence type="ECO:0000259" key="10">
    <source>
        <dbReference type="PROSITE" id="PS50192"/>
    </source>
</evidence>
<comment type="similarity">
    <text evidence="8">Belongs to the Mrp/NBP35 ATP-binding proteins family. NUBP1/NBP35 subfamily.</text>
</comment>
<evidence type="ECO:0000256" key="1">
    <source>
        <dbReference type="ARBA" id="ARBA00022485"/>
    </source>
</evidence>
<feature type="binding site" evidence="8">
    <location>
        <position position="232"/>
    </location>
    <ligand>
        <name>[4Fe-4S] cluster</name>
        <dbReference type="ChEBI" id="CHEBI:49883"/>
        <label>1</label>
    </ligand>
</feature>
<evidence type="ECO:0000256" key="8">
    <source>
        <dbReference type="HAMAP-Rule" id="MF_03038"/>
    </source>
</evidence>
<keyword evidence="3 8" id="KW-0479">Metal-binding</keyword>
<keyword evidence="7 8" id="KW-0411">Iron-sulfur</keyword>
<evidence type="ECO:0000256" key="4">
    <source>
        <dbReference type="ARBA" id="ARBA00022741"/>
    </source>
</evidence>
<evidence type="ECO:0000313" key="12">
    <source>
        <dbReference type="Proteomes" id="UP001476247"/>
    </source>
</evidence>
<evidence type="ECO:0000256" key="9">
    <source>
        <dbReference type="SAM" id="Coils"/>
    </source>
</evidence>
<dbReference type="PANTHER" id="PTHR23264:SF35">
    <property type="entry name" value="CYTOSOLIC FE-S CLUSTER ASSEMBLY FACTOR NUBP1"/>
    <property type="match status" value="1"/>
</dbReference>
<feature type="binding site" evidence="8">
    <location>
        <begin position="271"/>
        <end position="278"/>
    </location>
    <ligand>
        <name>ATP</name>
        <dbReference type="ChEBI" id="CHEBI:30616"/>
    </ligand>
</feature>
<protein>
    <recommendedName>
        <fullName evidence="10">t-SNARE coiled-coil homology domain-containing protein</fullName>
    </recommendedName>
</protein>
<evidence type="ECO:0000256" key="7">
    <source>
        <dbReference type="ARBA" id="ARBA00023014"/>
    </source>
</evidence>
<dbReference type="SMART" id="SM00397">
    <property type="entry name" value="t_SNARE"/>
    <property type="match status" value="1"/>
</dbReference>
<evidence type="ECO:0000256" key="5">
    <source>
        <dbReference type="ARBA" id="ARBA00022840"/>
    </source>
</evidence>
<dbReference type="InterPro" id="IPR000808">
    <property type="entry name" value="Mrp-like_CS"/>
</dbReference>
<dbReference type="InterPro" id="IPR000727">
    <property type="entry name" value="T_SNARE_dom"/>
</dbReference>
<dbReference type="CDD" id="cd15859">
    <property type="entry name" value="SNARE_SYN8"/>
    <property type="match status" value="1"/>
</dbReference>
<keyword evidence="9" id="KW-0175">Coiled coil</keyword>
<name>A0ABP9YB48_9FUNG</name>
<comment type="function">
    <text evidence="8">Component of the cytosolic iron-sulfur (Fe/S) protein assembly (CIA) machinery. Required for maturation of extramitochondrial Fe-S proteins. The NBP35-CFD1 heterotetramer forms a Fe-S scaffold complex, mediating the de novo assembly of an Fe-S cluster and its transfer to target apoproteins.</text>
</comment>
<dbReference type="SUPFAM" id="SSF58038">
    <property type="entry name" value="SNARE fusion complex"/>
    <property type="match status" value="1"/>
</dbReference>
<feature type="binding site" evidence="8">
    <location>
        <position position="218"/>
    </location>
    <ligand>
        <name>[4Fe-4S] cluster</name>
        <dbReference type="ChEBI" id="CHEBI:49883"/>
        <label>1</label>
    </ligand>
</feature>
<dbReference type="Gene3D" id="1.20.5.110">
    <property type="match status" value="1"/>
</dbReference>
<keyword evidence="5 8" id="KW-0067">ATP-binding</keyword>
<keyword evidence="1 8" id="KW-0004">4Fe-4S</keyword>
<dbReference type="InterPro" id="IPR028601">
    <property type="entry name" value="NUBP1/Nbp35"/>
</dbReference>
<feature type="binding site" evidence="8">
    <location>
        <position position="447"/>
    </location>
    <ligand>
        <name>[4Fe-4S] cluster</name>
        <dbReference type="ChEBI" id="CHEBI:49883"/>
        <label>2</label>
        <note>ligand shared with heterodimeric partner</note>
    </ligand>
</feature>
<reference evidence="11 12" key="1">
    <citation type="submission" date="2024-04" db="EMBL/GenBank/DDBJ databases">
        <title>genome sequences of Mucor flavus KT1a and Helicostylum pulchrum KT1b strains isolation_sourced from the surface of a dry-aged beef.</title>
        <authorList>
            <person name="Toyotome T."/>
            <person name="Hosono M."/>
            <person name="Torimaru M."/>
            <person name="Fukuda K."/>
            <person name="Mikami N."/>
        </authorList>
    </citation>
    <scope>NUCLEOTIDE SEQUENCE [LARGE SCALE GENOMIC DNA]</scope>
    <source>
        <strain evidence="11 12">KT1b</strain>
    </source>
</reference>
<proteinExistence type="inferred from homology"/>
<dbReference type="Proteomes" id="UP001476247">
    <property type="component" value="Unassembled WGS sequence"/>
</dbReference>
<feature type="binding site" evidence="8">
    <location>
        <position position="444"/>
    </location>
    <ligand>
        <name>[4Fe-4S] cluster</name>
        <dbReference type="ChEBI" id="CHEBI:49883"/>
        <label>2</label>
        <note>ligand shared with heterodimeric partner</note>
    </ligand>
</feature>
<dbReference type="CDD" id="cd02037">
    <property type="entry name" value="Mrp_NBP35"/>
    <property type="match status" value="1"/>
</dbReference>
<dbReference type="HAMAP" id="MF_03038">
    <property type="entry name" value="NUBP1"/>
    <property type="match status" value="1"/>
</dbReference>
<gene>
    <name evidence="8" type="primary">NBP35</name>
    <name evidence="11" type="ORF">HPULCUR_009681</name>
</gene>
<keyword evidence="12" id="KW-1185">Reference proteome</keyword>
<keyword evidence="4 8" id="KW-0547">Nucleotide-binding</keyword>
<evidence type="ECO:0000256" key="6">
    <source>
        <dbReference type="ARBA" id="ARBA00023004"/>
    </source>
</evidence>
<sequence length="517" mass="56935">MDTKLLAKLDLQADNTLSVIFERNRLKGLKLQVDKYEATIEKHLTQLRDGIKVLEQQLSEEEQTGARDTKSEEDKLIQLQVKVDKLDALLGNQDDMTAREILLGNSRGQTSARFTSVEMDSSDLENGQILQLQQRIIDDQDTDLDHLSSAIRRQRELGLLIGDELETHAQLIDETEAMVDNTDERLRQAKKKLDYVGRKVKDNTAVKEEIPQDANEHCPGPESELAGKNDACAGCPNQTICATAPKGPDPDISVIAERLSGVKHKILVLSGKGGVGKSSFTSQLAWALSGDEDVQVGVMDIDICGPSIPTIMGVVDEQIHQSNSGWQPVYIQDNLSVMSIGFMLPDKDDAVIWRGPKKNGLIKQFLRDVDWGTLDYLLVDTPPGTSDEHLSLASFLKESGIDGAVIITTPQEVALQDVRKEIDFCKKAKIRILGLVENMSGFVCPNCHGESVIFPPTTGGAEALAKEFGIELLGRIPLDPRVAKSCDMGVSFLDEYPESPACVAYEDIIDKLRDIVY</sequence>
<dbReference type="InterPro" id="IPR027417">
    <property type="entry name" value="P-loop_NTPase"/>
</dbReference>
<keyword evidence="2 8" id="KW-0963">Cytoplasm</keyword>
<evidence type="ECO:0000256" key="2">
    <source>
        <dbReference type="ARBA" id="ARBA00022490"/>
    </source>
</evidence>
<dbReference type="Gene3D" id="3.40.50.300">
    <property type="entry name" value="P-loop containing nucleotide triphosphate hydrolases"/>
    <property type="match status" value="1"/>
</dbReference>
<dbReference type="PROSITE" id="PS01215">
    <property type="entry name" value="MRP"/>
    <property type="match status" value="1"/>
</dbReference>
<comment type="subcellular location">
    <subcellularLocation>
        <location evidence="8">Cytoplasm</location>
    </subcellularLocation>
</comment>
<dbReference type="Pfam" id="PF10609">
    <property type="entry name" value="ParA"/>
    <property type="match status" value="1"/>
</dbReference>
<dbReference type="HAMAP" id="MF_02040">
    <property type="entry name" value="Mrp_NBP35"/>
    <property type="match status" value="1"/>
</dbReference>
<comment type="caution">
    <text evidence="11">The sequence shown here is derived from an EMBL/GenBank/DDBJ whole genome shotgun (WGS) entry which is preliminary data.</text>
</comment>
<feature type="domain" description="T-SNARE coiled-coil homology" evidence="10">
    <location>
        <begin position="134"/>
        <end position="196"/>
    </location>
</feature>
<keyword evidence="6 8" id="KW-0408">Iron</keyword>
<dbReference type="PROSITE" id="PS50192">
    <property type="entry name" value="T_SNARE"/>
    <property type="match status" value="1"/>
</dbReference>
<dbReference type="SUPFAM" id="SSF52540">
    <property type="entry name" value="P-loop containing nucleoside triphosphate hydrolases"/>
    <property type="match status" value="1"/>
</dbReference>
<dbReference type="InterPro" id="IPR033756">
    <property type="entry name" value="YlxH/NBP35"/>
</dbReference>
<evidence type="ECO:0000256" key="3">
    <source>
        <dbReference type="ARBA" id="ARBA00022723"/>
    </source>
</evidence>